<protein>
    <submittedName>
        <fullName evidence="1">Uncharacterized protein</fullName>
    </submittedName>
</protein>
<sequence>MGFTLSLGLRDGSLEGGKLAECVETTPHSCNSTKECGSEGHPPLNLKPSSPIVPYVKPIILVVDTVNSHSMNKMIFRSFDVSKDCLGLQSRLTLELSLGRKPVSSKELQSSGGSLLAFGRILFTHFRSKKFPSPQVKTTHLFIEFPGGLLWT</sequence>
<accession>A0A9I9EEP7</accession>
<dbReference type="EnsemblPlants" id="MELO3C032741.2.1">
    <property type="protein sequence ID" value="MELO3C032741.2.1"/>
    <property type="gene ID" value="MELO3C032741.2"/>
</dbReference>
<dbReference type="Gramene" id="MELO3C032741.2.1">
    <property type="protein sequence ID" value="MELO3C032741.2.1"/>
    <property type="gene ID" value="MELO3C032741.2"/>
</dbReference>
<organism evidence="1">
    <name type="scientific">Cucumis melo</name>
    <name type="common">Muskmelon</name>
    <dbReference type="NCBI Taxonomy" id="3656"/>
    <lineage>
        <taxon>Eukaryota</taxon>
        <taxon>Viridiplantae</taxon>
        <taxon>Streptophyta</taxon>
        <taxon>Embryophyta</taxon>
        <taxon>Tracheophyta</taxon>
        <taxon>Spermatophyta</taxon>
        <taxon>Magnoliopsida</taxon>
        <taxon>eudicotyledons</taxon>
        <taxon>Gunneridae</taxon>
        <taxon>Pentapetalae</taxon>
        <taxon>rosids</taxon>
        <taxon>fabids</taxon>
        <taxon>Cucurbitales</taxon>
        <taxon>Cucurbitaceae</taxon>
        <taxon>Benincaseae</taxon>
        <taxon>Cucumis</taxon>
    </lineage>
</organism>
<evidence type="ECO:0000313" key="1">
    <source>
        <dbReference type="EnsemblPlants" id="MELO3C032741.2.1"/>
    </source>
</evidence>
<name>A0A9I9EEP7_CUCME</name>
<reference evidence="1" key="1">
    <citation type="submission" date="2023-03" db="UniProtKB">
        <authorList>
            <consortium name="EnsemblPlants"/>
        </authorList>
    </citation>
    <scope>IDENTIFICATION</scope>
</reference>
<dbReference type="AlphaFoldDB" id="A0A9I9EEP7"/>
<proteinExistence type="predicted"/>